<dbReference type="GO" id="GO:0016787">
    <property type="term" value="F:hydrolase activity"/>
    <property type="evidence" value="ECO:0007669"/>
    <property type="project" value="UniProtKB-KW"/>
</dbReference>
<dbReference type="Pfam" id="PF00293">
    <property type="entry name" value="NUDIX"/>
    <property type="match status" value="1"/>
</dbReference>
<evidence type="ECO:0000259" key="1">
    <source>
        <dbReference type="PROSITE" id="PS51462"/>
    </source>
</evidence>
<dbReference type="HOGENOM" id="CLU_037162_3_1_10"/>
<dbReference type="InterPro" id="IPR000086">
    <property type="entry name" value="NUDIX_hydrolase_dom"/>
</dbReference>
<dbReference type="PANTHER" id="PTHR43736">
    <property type="entry name" value="ADP-RIBOSE PYROPHOSPHATASE"/>
    <property type="match status" value="1"/>
</dbReference>
<dbReference type="Pfam" id="PF21906">
    <property type="entry name" value="WHD_NrtR"/>
    <property type="match status" value="1"/>
</dbReference>
<reference evidence="2 3" key="1">
    <citation type="journal article" date="2011" name="Stand. Genomic Sci.">
        <title>Complete genome sequence of Odoribacter splanchnicus type strain (1651/6).</title>
        <authorList>
            <consortium name="US DOE Joint Genome Institute (JGI-PGF)"/>
            <person name="Goker M."/>
            <person name="Gronow S."/>
            <person name="Zeytun A."/>
            <person name="Nolan M."/>
            <person name="Lucas S."/>
            <person name="Lapidus A."/>
            <person name="Hammon N."/>
            <person name="Deshpande S."/>
            <person name="Cheng J.F."/>
            <person name="Pitluck S."/>
            <person name="Liolios K."/>
            <person name="Pagani I."/>
            <person name="Ivanova N."/>
            <person name="Mavromatis K."/>
            <person name="Ovchinikova G."/>
            <person name="Pati A."/>
            <person name="Tapia R."/>
            <person name="Han C."/>
            <person name="Goodwin L."/>
            <person name="Chen A."/>
            <person name="Palaniappan K."/>
            <person name="Land M."/>
            <person name="Hauser L."/>
            <person name="Jeffries C.D."/>
            <person name="Brambilla E.M."/>
            <person name="Rohde M."/>
            <person name="Detter J.C."/>
            <person name="Woyke T."/>
            <person name="Bristow J."/>
            <person name="Markowitz V."/>
            <person name="Hugenholtz P."/>
            <person name="Eisen J.A."/>
            <person name="Kyrpides N.C."/>
            <person name="Klenk H.P."/>
        </authorList>
    </citation>
    <scope>NUCLEOTIDE SEQUENCE [LARGE SCALE GENOMIC DNA]</scope>
    <source>
        <strain evidence="3">ATCC 29572 / DSM 20712 / JCM 15291 / NCTC 10825 / 1651/6</strain>
    </source>
</reference>
<dbReference type="eggNOG" id="COG1051">
    <property type="taxonomic scope" value="Bacteria"/>
</dbReference>
<accession>F9Z511</accession>
<dbReference type="eggNOG" id="COG4111">
    <property type="taxonomic scope" value="Bacteria"/>
</dbReference>
<name>F9Z511_ODOSD</name>
<dbReference type="EMBL" id="CP002544">
    <property type="protein sequence ID" value="ADY32622.1"/>
    <property type="molecule type" value="Genomic_DNA"/>
</dbReference>
<dbReference type="InterPro" id="IPR036390">
    <property type="entry name" value="WH_DNA-bd_sf"/>
</dbReference>
<protein>
    <submittedName>
        <fullName evidence="2">NUDIX hydrolase</fullName>
    </submittedName>
</protein>
<dbReference type="PROSITE" id="PS51462">
    <property type="entry name" value="NUDIX"/>
    <property type="match status" value="1"/>
</dbReference>
<evidence type="ECO:0000313" key="3">
    <source>
        <dbReference type="Proteomes" id="UP000006657"/>
    </source>
</evidence>
<sequence length="250" mass="29063">MPYNYFFACFVKKFYEVESIRYYEQEADFKVAVDCIIFGFDEEGLKLLLLKRNFEPCKGEWSLMGGFLRADENLDQAAERVLRDCTGLEKVYMEQLMTFSDVGCDPGARVVSAAYFALMDIRNYDKEAVSSYNAAWVLLEQVPPLIFDHNQMVTKALGRLRRRATNCPVGFNLLPQEFTLPSLQMLYEAIFGCEIDKRNFRKKIHSMNILINTGKKDYSTSKKGAYLYSFDEEKYNSMLENGYNQNFFNI</sequence>
<gene>
    <name evidence="2" type="ordered locus">Odosp_1598</name>
</gene>
<dbReference type="Gene3D" id="1.10.10.10">
    <property type="entry name" value="Winged helix-like DNA-binding domain superfamily/Winged helix DNA-binding domain"/>
    <property type="match status" value="1"/>
</dbReference>
<dbReference type="InterPro" id="IPR036388">
    <property type="entry name" value="WH-like_DNA-bd_sf"/>
</dbReference>
<dbReference type="Gene3D" id="3.90.79.10">
    <property type="entry name" value="Nucleoside Triphosphate Pyrophosphohydrolase"/>
    <property type="match status" value="1"/>
</dbReference>
<dbReference type="CDD" id="cd18873">
    <property type="entry name" value="NUDIX_NadM_like"/>
    <property type="match status" value="1"/>
</dbReference>
<dbReference type="SUPFAM" id="SSF55811">
    <property type="entry name" value="Nudix"/>
    <property type="match status" value="1"/>
</dbReference>
<dbReference type="SUPFAM" id="SSF46785">
    <property type="entry name" value="Winged helix' DNA-binding domain"/>
    <property type="match status" value="1"/>
</dbReference>
<dbReference type="PANTHER" id="PTHR43736:SF4">
    <property type="entry name" value="SLR1690 PROTEIN"/>
    <property type="match status" value="1"/>
</dbReference>
<dbReference type="InterPro" id="IPR015797">
    <property type="entry name" value="NUDIX_hydrolase-like_dom_sf"/>
</dbReference>
<feature type="domain" description="Nudix hydrolase" evidence="1">
    <location>
        <begin position="28"/>
        <end position="159"/>
    </location>
</feature>
<evidence type="ECO:0000313" key="2">
    <source>
        <dbReference type="EMBL" id="ADY32622.1"/>
    </source>
</evidence>
<dbReference type="STRING" id="709991.Odosp_1598"/>
<organism evidence="2 3">
    <name type="scientific">Odoribacter splanchnicus (strain ATCC 29572 / DSM 20712 / CIP 104287 / JCM 15291 / NCTC 10825 / 1651/6)</name>
    <name type="common">Bacteroides splanchnicus</name>
    <dbReference type="NCBI Taxonomy" id="709991"/>
    <lineage>
        <taxon>Bacteria</taxon>
        <taxon>Pseudomonadati</taxon>
        <taxon>Bacteroidota</taxon>
        <taxon>Bacteroidia</taxon>
        <taxon>Bacteroidales</taxon>
        <taxon>Odoribacteraceae</taxon>
        <taxon>Odoribacter</taxon>
    </lineage>
</organism>
<dbReference type="AlphaFoldDB" id="F9Z511"/>
<dbReference type="Proteomes" id="UP000006657">
    <property type="component" value="Chromosome"/>
</dbReference>
<keyword evidence="2" id="KW-0378">Hydrolase</keyword>
<proteinExistence type="predicted"/>
<dbReference type="KEGG" id="osp:Odosp_1598"/>
<dbReference type="InterPro" id="IPR054105">
    <property type="entry name" value="WHD_NrtR"/>
</dbReference>
<dbReference type="PaxDb" id="709991-Odosp_1598"/>
<keyword evidence="3" id="KW-1185">Reference proteome</keyword>